<accession>A0ABX4YFN3</accession>
<comment type="caution">
    <text evidence="1">The sequence shown here is derived from an EMBL/GenBank/DDBJ whole genome shotgun (WGS) entry which is preliminary data.</text>
</comment>
<proteinExistence type="predicted"/>
<evidence type="ECO:0000313" key="2">
    <source>
        <dbReference type="Proteomes" id="UP000094669"/>
    </source>
</evidence>
<evidence type="ECO:0000313" key="1">
    <source>
        <dbReference type="EMBL" id="PNV73995.1"/>
    </source>
</evidence>
<evidence type="ECO:0008006" key="3">
    <source>
        <dbReference type="Google" id="ProtNLM"/>
    </source>
</evidence>
<keyword evidence="2" id="KW-1185">Reference proteome</keyword>
<reference evidence="1" key="1">
    <citation type="submission" date="2018-01" db="EMBL/GenBank/DDBJ databases">
        <title>Genomic characterization of Leptospira inadai serogroup Lyme isolated from captured rat in Brazil and comparative analysis with human reference strain.</title>
        <authorList>
            <person name="Moreno L.Z."/>
            <person name="Loureiro A.P."/>
            <person name="Miraglia F."/>
            <person name="Kremer F.S."/>
            <person name="Eslabao M.R."/>
            <person name="Dellagostin O.A."/>
            <person name="Lilenbaum W."/>
            <person name="Moreno A.M."/>
        </authorList>
    </citation>
    <scope>NUCLEOTIDE SEQUENCE [LARGE SCALE GENOMIC DNA]</scope>
    <source>
        <strain evidence="1">M34/99</strain>
    </source>
</reference>
<organism evidence="1 2">
    <name type="scientific">Leptospira inadai serovar Lyme</name>
    <dbReference type="NCBI Taxonomy" id="293084"/>
    <lineage>
        <taxon>Bacteria</taxon>
        <taxon>Pseudomonadati</taxon>
        <taxon>Spirochaetota</taxon>
        <taxon>Spirochaetia</taxon>
        <taxon>Leptospirales</taxon>
        <taxon>Leptospiraceae</taxon>
        <taxon>Leptospira</taxon>
    </lineage>
</organism>
<dbReference type="EMBL" id="MCRM02000019">
    <property type="protein sequence ID" value="PNV73995.1"/>
    <property type="molecule type" value="Genomic_DNA"/>
</dbReference>
<protein>
    <recommendedName>
        <fullName evidence="3">Lipoprotein</fullName>
    </recommendedName>
</protein>
<gene>
    <name evidence="1" type="ORF">BES34_015670</name>
</gene>
<dbReference type="Proteomes" id="UP000094669">
    <property type="component" value="Unassembled WGS sequence"/>
</dbReference>
<name>A0ABX4YFN3_9LEPT</name>
<sequence>MFCPQSSVFCLLLLSSVYCGPPKDIREEEMRSRFFSLLSQQAGIEGNGNSESGRYYVGGQVNGLSLSSVLLLQNNNVDVLQININGVFRFPATYPNQNPYSVNVLSQPIGKNCVVPNGVGSISGRDVLDILVNCSNFP</sequence>